<dbReference type="CDD" id="cd04301">
    <property type="entry name" value="NAT_SF"/>
    <property type="match status" value="1"/>
</dbReference>
<dbReference type="Gene3D" id="3.40.630.30">
    <property type="match status" value="1"/>
</dbReference>
<organism evidence="2">
    <name type="scientific">Paenibacillus sp. AN1007</name>
    <dbReference type="NCBI Taxonomy" id="3151385"/>
    <lineage>
        <taxon>Bacteria</taxon>
        <taxon>Bacillati</taxon>
        <taxon>Bacillota</taxon>
        <taxon>Bacilli</taxon>
        <taxon>Bacillales</taxon>
        <taxon>Paenibacillaceae</taxon>
        <taxon>Paenibacillus</taxon>
    </lineage>
</organism>
<dbReference type="RefSeq" id="WP_366295809.1">
    <property type="nucleotide sequence ID" value="NZ_CP159992.1"/>
</dbReference>
<gene>
    <name evidence="2" type="ORF">ABXS70_11095</name>
</gene>
<feature type="domain" description="N-acetyltransferase" evidence="1">
    <location>
        <begin position="20"/>
        <end position="171"/>
    </location>
</feature>
<dbReference type="Pfam" id="PF00583">
    <property type="entry name" value="Acetyltransf_1"/>
    <property type="match status" value="1"/>
</dbReference>
<evidence type="ECO:0000313" key="2">
    <source>
        <dbReference type="EMBL" id="XCP97206.1"/>
    </source>
</evidence>
<dbReference type="InterPro" id="IPR016181">
    <property type="entry name" value="Acyl_CoA_acyltransferase"/>
</dbReference>
<reference evidence="2" key="1">
    <citation type="submission" date="2024-05" db="EMBL/GenBank/DDBJ databases">
        <title>Draft genome assemblies of 36 bacteria isolated from hibernating arctic ground squirrels.</title>
        <authorList>
            <person name="McKee H."/>
            <person name="Mullen L."/>
            <person name="Drown D.M."/>
            <person name="Duddleston K.N."/>
        </authorList>
    </citation>
    <scope>NUCLEOTIDE SEQUENCE</scope>
    <source>
        <strain evidence="2">AN1007</strain>
    </source>
</reference>
<dbReference type="InterPro" id="IPR000182">
    <property type="entry name" value="GNAT_dom"/>
</dbReference>
<dbReference type="SUPFAM" id="SSF55729">
    <property type="entry name" value="Acyl-CoA N-acyltransferases (Nat)"/>
    <property type="match status" value="1"/>
</dbReference>
<dbReference type="PROSITE" id="PS51186">
    <property type="entry name" value="GNAT"/>
    <property type="match status" value="1"/>
</dbReference>
<evidence type="ECO:0000259" key="1">
    <source>
        <dbReference type="PROSITE" id="PS51186"/>
    </source>
</evidence>
<sequence>MANITFDMREANAMLELEFRTIKKWDEVLWAQIERIYHEAFPSGAKTKVILRSMLERQIGCLHIGVHHGEAVAMAVTGLGGKDKDRMMMIDYLAVEQKLRGSGIGTWMLEQLKAWALREHGITGVIIEVESGSTDAHQERIQFWQRSGFILTSYVHQYRMVPELYQAMMLPLDGSAYVRDDGEALFRYINAFHKIAYRKS</sequence>
<dbReference type="EMBL" id="CP159992">
    <property type="protein sequence ID" value="XCP97206.1"/>
    <property type="molecule type" value="Genomic_DNA"/>
</dbReference>
<proteinExistence type="predicted"/>
<name>A0AAU8NIR5_9BACL</name>
<dbReference type="AlphaFoldDB" id="A0AAU8NIR5"/>
<accession>A0AAU8NIR5</accession>
<dbReference type="GO" id="GO:0016747">
    <property type="term" value="F:acyltransferase activity, transferring groups other than amino-acyl groups"/>
    <property type="evidence" value="ECO:0007669"/>
    <property type="project" value="InterPro"/>
</dbReference>
<protein>
    <submittedName>
        <fullName evidence="2">GNAT family N-acetyltransferase</fullName>
    </submittedName>
</protein>